<evidence type="ECO:0000256" key="2">
    <source>
        <dbReference type="ARBA" id="ARBA00022679"/>
    </source>
</evidence>
<keyword evidence="1 3" id="KW-0489">Methyltransferase</keyword>
<evidence type="ECO:0000256" key="3">
    <source>
        <dbReference type="PIRNR" id="PIRNR004553"/>
    </source>
</evidence>
<dbReference type="SUPFAM" id="SSF53335">
    <property type="entry name" value="S-adenosyl-L-methionine-dependent methyltransferases"/>
    <property type="match status" value="1"/>
</dbReference>
<name>D8K6S3_NITWC</name>
<dbReference type="STRING" id="105559.Nwat_1730"/>
<dbReference type="CDD" id="cd02440">
    <property type="entry name" value="AdoMet_MTases"/>
    <property type="match status" value="1"/>
</dbReference>
<dbReference type="RefSeq" id="WP_013220692.1">
    <property type="nucleotide sequence ID" value="NC_014315.1"/>
</dbReference>
<accession>D8K6S3</accession>
<dbReference type="InterPro" id="IPR004398">
    <property type="entry name" value="RNA_MeTrfase_RsmD"/>
</dbReference>
<protein>
    <recommendedName>
        <fullName evidence="3">Ribosomal RNA small subunit methyltransferase D</fullName>
        <ecNumber evidence="3">2.1.1.171</ecNumber>
    </recommendedName>
</protein>
<dbReference type="KEGG" id="nwa:Nwat_1730"/>
<keyword evidence="2 3" id="KW-0808">Transferase</keyword>
<comment type="function">
    <text evidence="3">Specifically methylates the guanine in position 966 of 16S rRNA in the assembled 30S particle.</text>
</comment>
<dbReference type="Pfam" id="PF03602">
    <property type="entry name" value="Cons_hypoth95"/>
    <property type="match status" value="1"/>
</dbReference>
<reference evidence="4 5" key="1">
    <citation type="submission" date="2010-06" db="EMBL/GenBank/DDBJ databases">
        <title>Complete sequence of chromosome of Nitrosococcus watsoni C-113.</title>
        <authorList>
            <consortium name="US DOE Joint Genome Institute"/>
            <person name="Lucas S."/>
            <person name="Copeland A."/>
            <person name="Lapidus A."/>
            <person name="Cheng J.-F."/>
            <person name="Bruce D."/>
            <person name="Goodwin L."/>
            <person name="Pitluck S."/>
            <person name="Malfatti S.A."/>
            <person name="Chain P.S.G."/>
            <person name="Land M."/>
            <person name="Hauser L."/>
            <person name="Kyrpides N."/>
            <person name="Ivanova N."/>
            <person name="Cambell M.A."/>
            <person name="Heidelberg J.F."/>
            <person name="Klotz M.G."/>
            <person name="Woyke T."/>
        </authorList>
    </citation>
    <scope>NUCLEOTIDE SEQUENCE [LARGE SCALE GENOMIC DNA]</scope>
    <source>
        <strain evidence="4 5">C-113</strain>
    </source>
</reference>
<evidence type="ECO:0000256" key="1">
    <source>
        <dbReference type="ARBA" id="ARBA00022603"/>
    </source>
</evidence>
<dbReference type="Proteomes" id="UP000000393">
    <property type="component" value="Chromosome"/>
</dbReference>
<keyword evidence="3" id="KW-0698">rRNA processing</keyword>
<sequence length="201" mass="22415">MLPRSRTKSLRRQVRIIGGLWRGRKVDFPARPELRPTPDRIRETLFNWLQPVISGARCLDLFAGSGVLGLEARSRGAAAVVMVEEDLRAYQAIQAQIEYFSAEKIEVVAGDALAYLRGSAQSFDIAFLDPPFESSLLEPCCAYLEYGGWLTPGAYIYLEAWRRSPLPPLPVTWTLLHSKQAGEIGYYLARRTSNAPGAEAE</sequence>
<keyword evidence="3" id="KW-0949">S-adenosyl-L-methionine</keyword>
<dbReference type="GO" id="GO:0052913">
    <property type="term" value="F:16S rRNA (guanine(966)-N(2))-methyltransferase activity"/>
    <property type="evidence" value="ECO:0007669"/>
    <property type="project" value="UniProtKB-EC"/>
</dbReference>
<dbReference type="AlphaFoldDB" id="D8K6S3"/>
<evidence type="ECO:0000313" key="4">
    <source>
        <dbReference type="EMBL" id="ADJ28600.1"/>
    </source>
</evidence>
<keyword evidence="5" id="KW-1185">Reference proteome</keyword>
<dbReference type="HOGENOM" id="CLU_075826_2_2_6"/>
<dbReference type="PANTHER" id="PTHR43542:SF1">
    <property type="entry name" value="METHYLTRANSFERASE"/>
    <property type="match status" value="1"/>
</dbReference>
<gene>
    <name evidence="4" type="ordered locus">Nwat_1730</name>
</gene>
<dbReference type="EC" id="2.1.1.171" evidence="3"/>
<evidence type="ECO:0000313" key="5">
    <source>
        <dbReference type="Proteomes" id="UP000000393"/>
    </source>
</evidence>
<organism evidence="4 5">
    <name type="scientific">Nitrosococcus watsoni (strain C-113)</name>
    <dbReference type="NCBI Taxonomy" id="105559"/>
    <lineage>
        <taxon>Bacteria</taxon>
        <taxon>Pseudomonadati</taxon>
        <taxon>Pseudomonadota</taxon>
        <taxon>Gammaproteobacteria</taxon>
        <taxon>Chromatiales</taxon>
        <taxon>Chromatiaceae</taxon>
        <taxon>Nitrosococcus</taxon>
    </lineage>
</organism>
<comment type="similarity">
    <text evidence="3">Belongs to the methyltransferase superfamily. RsmD family.</text>
</comment>
<dbReference type="EMBL" id="CP002086">
    <property type="protein sequence ID" value="ADJ28600.1"/>
    <property type="molecule type" value="Genomic_DNA"/>
</dbReference>
<dbReference type="PIRSF" id="PIRSF004553">
    <property type="entry name" value="CHP00095"/>
    <property type="match status" value="1"/>
</dbReference>
<dbReference type="NCBIfam" id="TIGR00095">
    <property type="entry name" value="16S rRNA (guanine(966)-N(2))-methyltransferase RsmD"/>
    <property type="match status" value="1"/>
</dbReference>
<dbReference type="eggNOG" id="COG0742">
    <property type="taxonomic scope" value="Bacteria"/>
</dbReference>
<comment type="catalytic activity">
    <reaction evidence="3">
        <text>guanosine(966) in 16S rRNA + S-adenosyl-L-methionine = N(2)-methylguanosine(966) in 16S rRNA + S-adenosyl-L-homocysteine + H(+)</text>
        <dbReference type="Rhea" id="RHEA:23548"/>
        <dbReference type="Rhea" id="RHEA-COMP:10211"/>
        <dbReference type="Rhea" id="RHEA-COMP:10212"/>
        <dbReference type="ChEBI" id="CHEBI:15378"/>
        <dbReference type="ChEBI" id="CHEBI:57856"/>
        <dbReference type="ChEBI" id="CHEBI:59789"/>
        <dbReference type="ChEBI" id="CHEBI:74269"/>
        <dbReference type="ChEBI" id="CHEBI:74481"/>
        <dbReference type="EC" id="2.1.1.171"/>
    </reaction>
</comment>
<dbReference type="OrthoDB" id="9803017at2"/>
<dbReference type="PANTHER" id="PTHR43542">
    <property type="entry name" value="METHYLTRANSFERASE"/>
    <property type="match status" value="1"/>
</dbReference>
<proteinExistence type="inferred from homology"/>
<dbReference type="InterPro" id="IPR029063">
    <property type="entry name" value="SAM-dependent_MTases_sf"/>
</dbReference>
<dbReference type="Gene3D" id="3.40.50.150">
    <property type="entry name" value="Vaccinia Virus protein VP39"/>
    <property type="match status" value="1"/>
</dbReference>